<dbReference type="EMBL" id="UINC01064617">
    <property type="protein sequence ID" value="SVB93454.1"/>
    <property type="molecule type" value="Genomic_DNA"/>
</dbReference>
<dbReference type="SUPFAM" id="SSF56112">
    <property type="entry name" value="Protein kinase-like (PK-like)"/>
    <property type="match status" value="1"/>
</dbReference>
<dbReference type="InterPro" id="IPR011009">
    <property type="entry name" value="Kinase-like_dom_sf"/>
</dbReference>
<reference evidence="3" key="1">
    <citation type="submission" date="2018-05" db="EMBL/GenBank/DDBJ databases">
        <authorList>
            <person name="Lanie J.A."/>
            <person name="Ng W.-L."/>
            <person name="Kazmierczak K.M."/>
            <person name="Andrzejewski T.M."/>
            <person name="Davidsen T.M."/>
            <person name="Wayne K.J."/>
            <person name="Tettelin H."/>
            <person name="Glass J.I."/>
            <person name="Rusch D."/>
            <person name="Podicherti R."/>
            <person name="Tsui H.-C.T."/>
            <person name="Winkler M.E."/>
        </authorList>
    </citation>
    <scope>NUCLEOTIDE SEQUENCE</scope>
</reference>
<protein>
    <recommendedName>
        <fullName evidence="2">ABC1 atypical kinase-like domain-containing protein</fullName>
    </recommendedName>
</protein>
<dbReference type="InterPro" id="IPR050154">
    <property type="entry name" value="UbiB_kinase"/>
</dbReference>
<comment type="similarity">
    <text evidence="1">Belongs to the protein kinase superfamily. ADCK protein kinase family.</text>
</comment>
<feature type="domain" description="ABC1 atypical kinase-like" evidence="2">
    <location>
        <begin position="89"/>
        <end position="239"/>
    </location>
</feature>
<evidence type="ECO:0000256" key="1">
    <source>
        <dbReference type="ARBA" id="ARBA00009670"/>
    </source>
</evidence>
<sequence length="240" mass="27651">MIKIVRVFKKYDILKLIIRSVKFKFLFLVFTEIISFGVSSLKDKSNSSDGTRIAKALDELGPSFIKLGQLISTRPDIIGNKIAEDMSLLRDNLPPFSRSEAVEIIQKEFGKNINEVFENFSEPIAAASIAQVHYADIHLDKKQIPVAVKVLRPNIIEIINSEMDRLSWLAGFMELFEDFRRLRPKSIIEKAREVIKFELDFRYEAAAASELAENTKMDQTFYVPIVYWDKVTRKVLTTER</sequence>
<evidence type="ECO:0000259" key="2">
    <source>
        <dbReference type="Pfam" id="PF03109"/>
    </source>
</evidence>
<dbReference type="PANTHER" id="PTHR10566">
    <property type="entry name" value="CHAPERONE-ACTIVITY OF BC1 COMPLEX CABC1 -RELATED"/>
    <property type="match status" value="1"/>
</dbReference>
<dbReference type="InterPro" id="IPR004147">
    <property type="entry name" value="ABC1_dom"/>
</dbReference>
<proteinExistence type="inferred from homology"/>
<organism evidence="3">
    <name type="scientific">marine metagenome</name>
    <dbReference type="NCBI Taxonomy" id="408172"/>
    <lineage>
        <taxon>unclassified sequences</taxon>
        <taxon>metagenomes</taxon>
        <taxon>ecological metagenomes</taxon>
    </lineage>
</organism>
<dbReference type="AlphaFoldDB" id="A0A382I1A4"/>
<name>A0A382I1A4_9ZZZZ</name>
<dbReference type="Pfam" id="PF03109">
    <property type="entry name" value="ABC1"/>
    <property type="match status" value="1"/>
</dbReference>
<gene>
    <name evidence="3" type="ORF">METZ01_LOCUS246308</name>
</gene>
<accession>A0A382I1A4</accession>
<evidence type="ECO:0000313" key="3">
    <source>
        <dbReference type="EMBL" id="SVB93454.1"/>
    </source>
</evidence>
<dbReference type="PANTHER" id="PTHR10566:SF113">
    <property type="entry name" value="PROTEIN ACTIVITY OF BC1 COMPLEX KINASE 7, CHLOROPLASTIC"/>
    <property type="match status" value="1"/>
</dbReference>
<feature type="non-terminal residue" evidence="3">
    <location>
        <position position="240"/>
    </location>
</feature>